<gene>
    <name evidence="1" type="ORF">PLEPLA_LOCUS20791</name>
</gene>
<accession>A0A9N7YP46</accession>
<reference evidence="1" key="1">
    <citation type="submission" date="2020-03" db="EMBL/GenBank/DDBJ databases">
        <authorList>
            <person name="Weist P."/>
        </authorList>
    </citation>
    <scope>NUCLEOTIDE SEQUENCE</scope>
</reference>
<keyword evidence="2" id="KW-1185">Reference proteome</keyword>
<organism evidence="1 2">
    <name type="scientific">Pleuronectes platessa</name>
    <name type="common">European plaice</name>
    <dbReference type="NCBI Taxonomy" id="8262"/>
    <lineage>
        <taxon>Eukaryota</taxon>
        <taxon>Metazoa</taxon>
        <taxon>Chordata</taxon>
        <taxon>Craniata</taxon>
        <taxon>Vertebrata</taxon>
        <taxon>Euteleostomi</taxon>
        <taxon>Actinopterygii</taxon>
        <taxon>Neopterygii</taxon>
        <taxon>Teleostei</taxon>
        <taxon>Neoteleostei</taxon>
        <taxon>Acanthomorphata</taxon>
        <taxon>Carangaria</taxon>
        <taxon>Pleuronectiformes</taxon>
        <taxon>Pleuronectoidei</taxon>
        <taxon>Pleuronectidae</taxon>
        <taxon>Pleuronectes</taxon>
    </lineage>
</organism>
<sequence length="122" mass="13848">MLSDRVFPHQESYPVIHYQAQSSIVQPQLQELRAEWLYYVSEVPDERGECGLLFIGDFCQLRAHQLTCVRSINNKTSTGNYENNIDMSERWTGRKPTAKASDSGLYWACCRPMTLTQLGGGG</sequence>
<dbReference type="Proteomes" id="UP001153269">
    <property type="component" value="Unassembled WGS sequence"/>
</dbReference>
<evidence type="ECO:0000313" key="2">
    <source>
        <dbReference type="Proteomes" id="UP001153269"/>
    </source>
</evidence>
<comment type="caution">
    <text evidence="1">The sequence shown here is derived from an EMBL/GenBank/DDBJ whole genome shotgun (WGS) entry which is preliminary data.</text>
</comment>
<proteinExistence type="predicted"/>
<dbReference type="AlphaFoldDB" id="A0A9N7YP46"/>
<evidence type="ECO:0000313" key="1">
    <source>
        <dbReference type="EMBL" id="CAB1432708.1"/>
    </source>
</evidence>
<name>A0A9N7YP46_PLEPL</name>
<protein>
    <submittedName>
        <fullName evidence="1">Uncharacterized protein</fullName>
    </submittedName>
</protein>
<dbReference type="EMBL" id="CADEAL010001468">
    <property type="protein sequence ID" value="CAB1432708.1"/>
    <property type="molecule type" value="Genomic_DNA"/>
</dbReference>